<protein>
    <recommendedName>
        <fullName evidence="3">RNA-binding protein</fullName>
    </recommendedName>
</protein>
<name>A0A0P0RG98_9BURK</name>
<evidence type="ECO:0000313" key="1">
    <source>
        <dbReference type="EMBL" id="ALL67278.1"/>
    </source>
</evidence>
<proteinExistence type="predicted"/>
<accession>A0A0P0RG98</accession>
<evidence type="ECO:0000313" key="2">
    <source>
        <dbReference type="Proteomes" id="UP000019146"/>
    </source>
</evidence>
<reference evidence="1 2" key="1">
    <citation type="journal article" date="2014" name="Genome Announc.">
        <title>Draft Genome Sequence of the Haloacid-Degrading Burkholderia caribensis Strain MBA4.</title>
        <authorList>
            <person name="Pan Y."/>
            <person name="Kong K.F."/>
            <person name="Tsang J.S."/>
        </authorList>
    </citation>
    <scope>NUCLEOTIDE SEQUENCE [LARGE SCALE GENOMIC DNA]</scope>
    <source>
        <strain evidence="1 2">MBA4</strain>
    </source>
</reference>
<dbReference type="GeneID" id="69971134"/>
<dbReference type="KEGG" id="bcai:K788_0005179"/>
<dbReference type="AlphaFoldDB" id="A0A0P0RG98"/>
<organism evidence="1 2">
    <name type="scientific">Paraburkholderia caribensis MBA4</name>
    <dbReference type="NCBI Taxonomy" id="1323664"/>
    <lineage>
        <taxon>Bacteria</taxon>
        <taxon>Pseudomonadati</taxon>
        <taxon>Pseudomonadota</taxon>
        <taxon>Betaproteobacteria</taxon>
        <taxon>Burkholderiales</taxon>
        <taxon>Burkholderiaceae</taxon>
        <taxon>Paraburkholderia</taxon>
    </lineage>
</organism>
<evidence type="ECO:0008006" key="3">
    <source>
        <dbReference type="Google" id="ProtNLM"/>
    </source>
</evidence>
<dbReference type="RefSeq" id="WP_036000747.1">
    <property type="nucleotide sequence ID" value="NZ_CP012747.1"/>
</dbReference>
<sequence>MKLLISGLPQSASLDEVKALVFRYSHADCRDIELVGAADEHPAALIAVKGANWTTLNTIRRRLHGMYWHRCRLSVQVLSFWDVSEAAEARRQTRTAVPGRV</sequence>
<dbReference type="EMBL" id="CP012747">
    <property type="protein sequence ID" value="ALL67278.1"/>
    <property type="molecule type" value="Genomic_DNA"/>
</dbReference>
<dbReference type="Proteomes" id="UP000019146">
    <property type="component" value="Chromosome 2"/>
</dbReference>
<gene>
    <name evidence="1" type="ORF">K788_0005179</name>
</gene>